<evidence type="ECO:0000256" key="8">
    <source>
        <dbReference type="SAM" id="Phobius"/>
    </source>
</evidence>
<dbReference type="GO" id="GO:0046872">
    <property type="term" value="F:metal ion binding"/>
    <property type="evidence" value="ECO:0007669"/>
    <property type="project" value="InterPro"/>
</dbReference>
<organism evidence="11">
    <name type="scientific">Notodromas monacha</name>
    <dbReference type="NCBI Taxonomy" id="399045"/>
    <lineage>
        <taxon>Eukaryota</taxon>
        <taxon>Metazoa</taxon>
        <taxon>Ecdysozoa</taxon>
        <taxon>Arthropoda</taxon>
        <taxon>Crustacea</taxon>
        <taxon>Oligostraca</taxon>
        <taxon>Ostracoda</taxon>
        <taxon>Podocopa</taxon>
        <taxon>Podocopida</taxon>
        <taxon>Cypridocopina</taxon>
        <taxon>Cypridoidea</taxon>
        <taxon>Cyprididae</taxon>
        <taxon>Notodromas</taxon>
    </lineage>
</organism>
<evidence type="ECO:0000256" key="7">
    <source>
        <dbReference type="ARBA" id="ARBA00023136"/>
    </source>
</evidence>
<reference evidence="11" key="1">
    <citation type="submission" date="2020-11" db="EMBL/GenBank/DDBJ databases">
        <authorList>
            <person name="Tran Van P."/>
        </authorList>
    </citation>
    <scope>NUCLEOTIDE SEQUENCE</scope>
</reference>
<gene>
    <name evidence="11" type="ORF">NMOB1V02_LOCUS3877</name>
</gene>
<dbReference type="FunFam" id="3.30.830.10:FF:000031">
    <property type="entry name" value="Putative zinc metalloprotease"/>
    <property type="match status" value="1"/>
</dbReference>
<accession>A0A7R9BIQ4</accession>
<dbReference type="GO" id="GO:0016757">
    <property type="term" value="F:glycosyltransferase activity"/>
    <property type="evidence" value="ECO:0007669"/>
    <property type="project" value="UniProtKB-KW"/>
</dbReference>
<sequence>MDDLVVRRRVRKTESKEFVADDVNAGNDANKDSATYVSNFSTRVFPSLWHGVSVTIGLLIGIGLCLGMAEYLQMLHENMLWFSSLKELEREISFKADQAFYYSFFKNYIRSPNSDASLRSFEVEFSRQGGVIPTERFNVFPESVLASLYLFLAPAQMPASIFYADCVFGIQMLLVASIFLISWSLAGSWLAGLIAVGFFALNRDNATRVPHGVGLREAFGLPFLFAQLGLLGWIIVQRESQSKKLERVLQNALISLCATSAGIVAVLSWQMTPYLLTVVVLSLLVLRTFRFAPAGRVMIACICIAASIFAAWVIQPLPYLLRSPALTGSLIVCLNCVYTPLSYFERKFRGLQIEKIVPPLNFVVTLGAGILVWLAVNDVVGGGADDDHILRFFWSRILGRQDISDLEVQLYVCHDAFDLLGQDTILSLTGTFLFPLYNFFVCLWGISFVVYLRDSGKGIRSTKSLNDDGKTKHLSLFSLLTIGRADLVLHIGLSLAFGIGALLMKRLLCLWVPYMCILVGAGVADQRMWSICLGPDCLNKSQAKKQWPAKVGRIGVCVLILSVVGWKLEEKVRGEAGELREFYDPDSVSLMDWILSSSSPTESVFAGSMQLMATVHATTGRAITNHPHFENAWLRNRTKEVYQIYGHLSPEKVHKILSAFGTTHIIVEESLCTEAIPSPVRSGAQFCRLVDLVDLQNGHVPTTMRNIPDGLDLKPPKAPLFCSALDSHKSSIPAYGVNKMAKSNDFLPYGNFEPKIVTDIDGKFPVVVYESTATKLRVAVLQVDGPLVNGYLLVPTEPTASDGLPHTLEHLVFLGSEEYPFKGVLDLLANRCLANGTNAWTAMDSTVYTVKTVGGEGFCNILPIYMDHVLYPTLKDAAYTTEVYHVTGEGKDGGVVYSELQTSENTCKCKAFRKSMELLYPNSNYRYDQGGLMEDLRMTNNEQVKAYHKRFYRPENLVVIVTGKVEPVEILKALDPIEQKIIKKGPHPEPYVRPWNEPLEPLSESVDTEILYPADELKHGLVEIAFRGPAVMDLRRLCELDIILDYMIDTAISPMRKMFVEIPEPLASSVSHYIMDNQVTAVFFTFENVPADKLGVIKEKFWAVLKGLTEATLDMNRVQTIIRKKVFECWSALESDPHSAVSDDAITFATYGDSADDLTFMLNSDKYMDVLLGKNAAFWIKILKEYFDEAKPHVTIRARPCKELKAKLAAEEEARVEERVRTLGPEGLKQKKETLDQAVEANEVEPEDDMMTSVPIPNMENLNFLSIKLYSNYVLNKESKVINSAAPHFDLSKIPIRMRVDDVNSNFVRIRMALDTTNLDPGLRLYLLLYLALIGESALLLPPGFEWHGVRDSSDRPIVLQPDGSTLVPYEIVVKQIETDTEGVGAHLGLSAGGSFSAGIFANYVMFFAKVEIGKYKEGIRWLRDLLFFTHVQPDRVQVAASKIAQSVNEKKLKGGTIAKALVADMQYVKGSNPWAVSLLRQQKVLNQISRDLSEALPSNPKADDLPVIQSLIKLREFFVGSANSMILYMATDLERLHEKQGGVGSLEQPWVDIMLESLKKKAVVDEPMDFTKPLVMVPDVALLARTSIRLAAGSSECDSKTGCIVGMGSVESAYIYQTIPTEVQSMLHPDFPALMVFLEYLNQAEGPLWKGVRGQGLSYVYSLSLNTSNGMLSLILGMAAQPVDAFRVASEIIKEHVTEGFELEEDLFEAAKSSTMYGLVSNEESVADLVQLSLMSGFRGIPVDFTRTLMDRIWKLDEEEVVSAGRKYVTPVLDPTKSLCAAVCHSAKVDDIVSAFKLFGRNLHPFESVEASFLSDM</sequence>
<comment type="similarity">
    <text evidence="2">Belongs to the dpy-19 family.</text>
</comment>
<feature type="transmembrane region" description="Helical" evidence="8">
    <location>
        <begin position="219"/>
        <end position="236"/>
    </location>
</feature>
<feature type="transmembrane region" description="Helical" evidence="8">
    <location>
        <begin position="48"/>
        <end position="69"/>
    </location>
</feature>
<dbReference type="EMBL" id="OA882589">
    <property type="protein sequence ID" value="CAD7276099.1"/>
    <property type="molecule type" value="Genomic_DNA"/>
</dbReference>
<feature type="domain" description="Peptidase M16 N-terminal" evidence="9">
    <location>
        <begin position="797"/>
        <end position="885"/>
    </location>
</feature>
<evidence type="ECO:0000256" key="5">
    <source>
        <dbReference type="ARBA" id="ARBA00022692"/>
    </source>
</evidence>
<dbReference type="FunFam" id="3.30.830.10:FF:000015">
    <property type="entry name" value="Putative zinc metalloprotease"/>
    <property type="match status" value="1"/>
</dbReference>
<feature type="transmembrane region" description="Helical" evidence="8">
    <location>
        <begin position="432"/>
        <end position="452"/>
    </location>
</feature>
<dbReference type="Pfam" id="PF05193">
    <property type="entry name" value="Peptidase_M16_C"/>
    <property type="match status" value="1"/>
</dbReference>
<evidence type="ECO:0000259" key="9">
    <source>
        <dbReference type="Pfam" id="PF00675"/>
    </source>
</evidence>
<evidence type="ECO:0000256" key="3">
    <source>
        <dbReference type="ARBA" id="ARBA00022676"/>
    </source>
</evidence>
<evidence type="ECO:0000313" key="12">
    <source>
        <dbReference type="Proteomes" id="UP000678499"/>
    </source>
</evidence>
<dbReference type="PANTHER" id="PTHR43016:SF16">
    <property type="entry name" value="METALLOPROTEASE, PUTATIVE (AFU_ORTHOLOGUE AFUA_4G07610)-RELATED"/>
    <property type="match status" value="1"/>
</dbReference>
<keyword evidence="4" id="KW-0808">Transferase</keyword>
<keyword evidence="12" id="KW-1185">Reference proteome</keyword>
<dbReference type="Proteomes" id="UP000678499">
    <property type="component" value="Unassembled WGS sequence"/>
</dbReference>
<dbReference type="Gene3D" id="3.30.830.10">
    <property type="entry name" value="Metalloenzyme, LuxS/M16 peptidase-like"/>
    <property type="match status" value="4"/>
</dbReference>
<evidence type="ECO:0000256" key="6">
    <source>
        <dbReference type="ARBA" id="ARBA00022989"/>
    </source>
</evidence>
<evidence type="ECO:0000256" key="1">
    <source>
        <dbReference type="ARBA" id="ARBA00004141"/>
    </source>
</evidence>
<feature type="transmembrane region" description="Helical" evidence="8">
    <location>
        <begin position="326"/>
        <end position="344"/>
    </location>
</feature>
<dbReference type="Pfam" id="PF10034">
    <property type="entry name" value="Dpy19"/>
    <property type="match status" value="1"/>
</dbReference>
<keyword evidence="7 8" id="KW-0472">Membrane</keyword>
<evidence type="ECO:0000256" key="2">
    <source>
        <dbReference type="ARBA" id="ARBA00008744"/>
    </source>
</evidence>
<comment type="subcellular location">
    <subcellularLocation>
        <location evidence="1">Membrane</location>
        <topology evidence="1">Multi-pass membrane protein</topology>
    </subcellularLocation>
</comment>
<dbReference type="InterPro" id="IPR007863">
    <property type="entry name" value="Peptidase_M16_C"/>
</dbReference>
<dbReference type="EMBL" id="CAJPEX010000552">
    <property type="protein sequence ID" value="CAG0916251.1"/>
    <property type="molecule type" value="Genomic_DNA"/>
</dbReference>
<dbReference type="InterPro" id="IPR018732">
    <property type="entry name" value="Dpy-19/Dpy-19-like"/>
</dbReference>
<feature type="transmembrane region" description="Helical" evidence="8">
    <location>
        <begin position="273"/>
        <end position="290"/>
    </location>
</feature>
<feature type="transmembrane region" description="Helical" evidence="8">
    <location>
        <begin position="297"/>
        <end position="314"/>
    </location>
</feature>
<dbReference type="Pfam" id="PF00675">
    <property type="entry name" value="Peptidase_M16"/>
    <property type="match status" value="1"/>
</dbReference>
<proteinExistence type="inferred from homology"/>
<dbReference type="OrthoDB" id="4953at2759"/>
<keyword evidence="3" id="KW-0328">Glycosyltransferase</keyword>
<feature type="transmembrane region" description="Helical" evidence="8">
    <location>
        <begin position="356"/>
        <end position="376"/>
    </location>
</feature>
<keyword evidence="6 8" id="KW-1133">Transmembrane helix</keyword>
<dbReference type="InterPro" id="IPR011249">
    <property type="entry name" value="Metalloenz_LuxS/M16"/>
</dbReference>
<name>A0A7R9BIQ4_9CRUS</name>
<evidence type="ECO:0000313" key="11">
    <source>
        <dbReference type="EMBL" id="CAD7276099.1"/>
    </source>
</evidence>
<keyword evidence="5 8" id="KW-0812">Transmembrane</keyword>
<dbReference type="PANTHER" id="PTHR43016">
    <property type="entry name" value="PRESEQUENCE PROTEASE"/>
    <property type="match status" value="1"/>
</dbReference>
<dbReference type="InterPro" id="IPR011765">
    <property type="entry name" value="Pept_M16_N"/>
</dbReference>
<protein>
    <submittedName>
        <fullName evidence="11">Uncharacterized protein</fullName>
    </submittedName>
</protein>
<feature type="transmembrane region" description="Helical" evidence="8">
    <location>
        <begin position="503"/>
        <end position="524"/>
    </location>
</feature>
<feature type="transmembrane region" description="Helical" evidence="8">
    <location>
        <begin position="173"/>
        <end position="199"/>
    </location>
</feature>
<evidence type="ECO:0000259" key="10">
    <source>
        <dbReference type="Pfam" id="PF05193"/>
    </source>
</evidence>
<evidence type="ECO:0000256" key="4">
    <source>
        <dbReference type="ARBA" id="ARBA00022679"/>
    </source>
</evidence>
<feature type="domain" description="Peptidase M16 C-terminal" evidence="10">
    <location>
        <begin position="941"/>
        <end position="1123"/>
    </location>
</feature>
<dbReference type="SUPFAM" id="SSF63411">
    <property type="entry name" value="LuxS/MPP-like metallohydrolase"/>
    <property type="match status" value="3"/>
</dbReference>
<dbReference type="GO" id="GO:0016020">
    <property type="term" value="C:membrane"/>
    <property type="evidence" value="ECO:0007669"/>
    <property type="project" value="UniProtKB-SubCell"/>
</dbReference>